<evidence type="ECO:0000313" key="1">
    <source>
        <dbReference type="EMBL" id="RNA40104.1"/>
    </source>
</evidence>
<keyword evidence="2" id="KW-1185">Reference proteome</keyword>
<sequence length="202" mass="22500">MEHVVRVDSRLALLLVAEYQIDPFVQVSRYVVGLESHAMHAHKLSRVVFGPWRQHHVVQFDAVLFFAQVEFVGIEQKFGQFFDVGHVVFGGREPRVLHTVKHAIGQVKVSALQLQKNLRERLHAHKIGGDDHGRRVVGAVVIGRRFGARVLPLGESLVELAESVGTLGAHRLGQVAECVRRAEVKFAGLVVAENPRKDGILH</sequence>
<reference evidence="1 2" key="1">
    <citation type="journal article" date="2018" name="Sci. Rep.">
        <title>Genomic signatures of local adaptation to the degree of environmental predictability in rotifers.</title>
        <authorList>
            <person name="Franch-Gras L."/>
            <person name="Hahn C."/>
            <person name="Garcia-Roger E.M."/>
            <person name="Carmona M.J."/>
            <person name="Serra M."/>
            <person name="Gomez A."/>
        </authorList>
    </citation>
    <scope>NUCLEOTIDE SEQUENCE [LARGE SCALE GENOMIC DNA]</scope>
    <source>
        <strain evidence="1">HYR1</strain>
    </source>
</reference>
<comment type="caution">
    <text evidence="1">The sequence shown here is derived from an EMBL/GenBank/DDBJ whole genome shotgun (WGS) entry which is preliminary data.</text>
</comment>
<gene>
    <name evidence="1" type="ORF">BpHYR1_005995</name>
</gene>
<protein>
    <submittedName>
        <fullName evidence="1">Uncharacterized protein</fullName>
    </submittedName>
</protein>
<organism evidence="1 2">
    <name type="scientific">Brachionus plicatilis</name>
    <name type="common">Marine rotifer</name>
    <name type="synonym">Brachionus muelleri</name>
    <dbReference type="NCBI Taxonomy" id="10195"/>
    <lineage>
        <taxon>Eukaryota</taxon>
        <taxon>Metazoa</taxon>
        <taxon>Spiralia</taxon>
        <taxon>Gnathifera</taxon>
        <taxon>Rotifera</taxon>
        <taxon>Eurotatoria</taxon>
        <taxon>Monogononta</taxon>
        <taxon>Pseudotrocha</taxon>
        <taxon>Ploima</taxon>
        <taxon>Brachionidae</taxon>
        <taxon>Brachionus</taxon>
    </lineage>
</organism>
<name>A0A3M7SWA5_BRAPC</name>
<dbReference type="AlphaFoldDB" id="A0A3M7SWA5"/>
<dbReference type="Proteomes" id="UP000276133">
    <property type="component" value="Unassembled WGS sequence"/>
</dbReference>
<dbReference type="EMBL" id="REGN01000677">
    <property type="protein sequence ID" value="RNA40104.1"/>
    <property type="molecule type" value="Genomic_DNA"/>
</dbReference>
<dbReference type="OrthoDB" id="10660067at2759"/>
<proteinExistence type="predicted"/>
<evidence type="ECO:0000313" key="2">
    <source>
        <dbReference type="Proteomes" id="UP000276133"/>
    </source>
</evidence>
<accession>A0A3M7SWA5</accession>